<dbReference type="InterPro" id="IPR001763">
    <property type="entry name" value="Rhodanese-like_dom"/>
</dbReference>
<dbReference type="InterPro" id="IPR036873">
    <property type="entry name" value="Rhodanese-like_dom_sf"/>
</dbReference>
<evidence type="ECO:0000313" key="4">
    <source>
        <dbReference type="EMBL" id="MFB9259194.1"/>
    </source>
</evidence>
<dbReference type="CDD" id="cd01448">
    <property type="entry name" value="TST_Repeat_1"/>
    <property type="match status" value="1"/>
</dbReference>
<evidence type="ECO:0000256" key="1">
    <source>
        <dbReference type="ARBA" id="ARBA00022679"/>
    </source>
</evidence>
<dbReference type="PANTHER" id="PTHR11364:SF27">
    <property type="entry name" value="SULFURTRANSFERASE"/>
    <property type="match status" value="1"/>
</dbReference>
<keyword evidence="5" id="KW-1185">Reference proteome</keyword>
<feature type="domain" description="Rhodanese" evidence="3">
    <location>
        <begin position="29"/>
        <end position="147"/>
    </location>
</feature>
<dbReference type="GO" id="GO:0016740">
    <property type="term" value="F:transferase activity"/>
    <property type="evidence" value="ECO:0007669"/>
    <property type="project" value="UniProtKB-KW"/>
</dbReference>
<evidence type="ECO:0000313" key="5">
    <source>
        <dbReference type="Proteomes" id="UP001589700"/>
    </source>
</evidence>
<keyword evidence="1 4" id="KW-0808">Transferase</keyword>
<evidence type="ECO:0000259" key="3">
    <source>
        <dbReference type="PROSITE" id="PS50206"/>
    </source>
</evidence>
<dbReference type="PROSITE" id="PS00380">
    <property type="entry name" value="RHODANESE_1"/>
    <property type="match status" value="1"/>
</dbReference>
<dbReference type="SMART" id="SM00450">
    <property type="entry name" value="RHOD"/>
    <property type="match status" value="2"/>
</dbReference>
<sequence length="294" mass="32079">MTTDSASATVNQVSPLLVSARELIDDVASLPTPVILDVRWQLGDPLGREHYYSGHIPGAQYLDLTDALAGQRSQREGRHPLPPRDEFQEDMRRLGINNDSRVVIYDDVGNTSAARAWWMLRWAGKTDVHLLDGGLKAWIAEGEDLAVGPGNPVEYGDFTFELDHMRTVNAETAAGWPDQGVLLDVRAPERYAGRMEPMDSRAGHIPGAINLPTGTFLDAKGRFLPPEQIRTMFAEVGVTDGADAVVYCGSGIHATHALAAMEIAGLEAGRLYPGSWSQWSADRTRPIALGENPR</sequence>
<comment type="caution">
    <text evidence="4">The sequence shown here is derived from an EMBL/GenBank/DDBJ whole genome shotgun (WGS) entry which is preliminary data.</text>
</comment>
<dbReference type="PANTHER" id="PTHR11364">
    <property type="entry name" value="THIOSULFATE SULFERTANSFERASE"/>
    <property type="match status" value="1"/>
</dbReference>
<dbReference type="EC" id="2.8.1.-" evidence="4"/>
<organism evidence="4 5">
    <name type="scientific">Dietzia aerolata</name>
    <dbReference type="NCBI Taxonomy" id="595984"/>
    <lineage>
        <taxon>Bacteria</taxon>
        <taxon>Bacillati</taxon>
        <taxon>Actinomycetota</taxon>
        <taxon>Actinomycetes</taxon>
        <taxon>Mycobacteriales</taxon>
        <taxon>Dietziaceae</taxon>
        <taxon>Dietzia</taxon>
    </lineage>
</organism>
<dbReference type="CDD" id="cd01449">
    <property type="entry name" value="TST_Repeat_2"/>
    <property type="match status" value="1"/>
</dbReference>
<dbReference type="EMBL" id="JBHMDY010000004">
    <property type="protein sequence ID" value="MFB9259194.1"/>
    <property type="molecule type" value="Genomic_DNA"/>
</dbReference>
<dbReference type="SUPFAM" id="SSF52821">
    <property type="entry name" value="Rhodanese/Cell cycle control phosphatase"/>
    <property type="match status" value="2"/>
</dbReference>
<evidence type="ECO:0000256" key="2">
    <source>
        <dbReference type="ARBA" id="ARBA00022737"/>
    </source>
</evidence>
<dbReference type="RefSeq" id="WP_182630943.1">
    <property type="nucleotide sequence ID" value="NZ_JAALDM010000019.1"/>
</dbReference>
<dbReference type="Proteomes" id="UP001589700">
    <property type="component" value="Unassembled WGS sequence"/>
</dbReference>
<reference evidence="4 5" key="1">
    <citation type="submission" date="2024-09" db="EMBL/GenBank/DDBJ databases">
        <authorList>
            <person name="Sun Q."/>
            <person name="Mori K."/>
        </authorList>
    </citation>
    <scope>NUCLEOTIDE SEQUENCE [LARGE SCALE GENOMIC DNA]</scope>
    <source>
        <strain evidence="4 5">CCM 7659</strain>
    </source>
</reference>
<dbReference type="PROSITE" id="PS50206">
    <property type="entry name" value="RHODANESE_3"/>
    <property type="match status" value="2"/>
</dbReference>
<dbReference type="Pfam" id="PF00581">
    <property type="entry name" value="Rhodanese"/>
    <property type="match status" value="2"/>
</dbReference>
<keyword evidence="2" id="KW-0677">Repeat</keyword>
<protein>
    <submittedName>
        <fullName evidence="4">Sulfurtransferase</fullName>
        <ecNumber evidence="4">2.8.1.-</ecNumber>
    </submittedName>
</protein>
<dbReference type="InterPro" id="IPR045078">
    <property type="entry name" value="TST/MPST-like"/>
</dbReference>
<accession>A0ABV5JNA6</accession>
<name>A0ABV5JNA6_9ACTN</name>
<gene>
    <name evidence="4" type="ORF">ACFFVD_05205</name>
</gene>
<proteinExistence type="predicted"/>
<dbReference type="InterPro" id="IPR001307">
    <property type="entry name" value="Thiosulphate_STrfase_CS"/>
</dbReference>
<dbReference type="Gene3D" id="3.40.250.10">
    <property type="entry name" value="Rhodanese-like domain"/>
    <property type="match status" value="2"/>
</dbReference>
<feature type="domain" description="Rhodanese" evidence="3">
    <location>
        <begin position="178"/>
        <end position="288"/>
    </location>
</feature>